<dbReference type="EMBL" id="AZDX01000003">
    <property type="protein sequence ID" value="KRL07993.1"/>
    <property type="molecule type" value="Genomic_DNA"/>
</dbReference>
<evidence type="ECO:0000313" key="3">
    <source>
        <dbReference type="Proteomes" id="UP000051448"/>
    </source>
</evidence>
<dbReference type="Gene3D" id="3.30.160.250">
    <property type="match status" value="1"/>
</dbReference>
<proteinExistence type="predicted"/>
<sequence length="131" mass="14754">MGNIRIYPVIITKNDNDTVPYFVEIPALDGYTQGTDIPDAITNARDYIGLVLMDKLDSKEPLPRSIFKTPKIKDAIVNLIDVDVDKYKKEHDMKKVKKTVMIPNYLNEKGNEAGLNFSELLTKAVEKAVKA</sequence>
<evidence type="ECO:0000313" key="2">
    <source>
        <dbReference type="EMBL" id="KRL07993.1"/>
    </source>
</evidence>
<dbReference type="Proteomes" id="UP000051448">
    <property type="component" value="Unassembled WGS sequence"/>
</dbReference>
<dbReference type="GeneID" id="98309540"/>
<dbReference type="InterPro" id="IPR035069">
    <property type="entry name" value="TTHA1013/TTHA0281-like"/>
</dbReference>
<dbReference type="STRING" id="1423759.FC92_GL001064"/>
<dbReference type="InterPro" id="IPR031807">
    <property type="entry name" value="HicB-like"/>
</dbReference>
<dbReference type="SUPFAM" id="SSF143100">
    <property type="entry name" value="TTHA1013/TTHA0281-like"/>
    <property type="match status" value="1"/>
</dbReference>
<name>A0A0R1MKH9_9LACO</name>
<gene>
    <name evidence="2" type="ORF">FC92_GL001064</name>
</gene>
<dbReference type="RefSeq" id="WP_057868777.1">
    <property type="nucleotide sequence ID" value="NZ_AZDX01000003.1"/>
</dbReference>
<dbReference type="Pfam" id="PF15919">
    <property type="entry name" value="HicB_lk_antitox"/>
    <property type="match status" value="1"/>
</dbReference>
<dbReference type="OrthoDB" id="5419659at2"/>
<dbReference type="PATRIC" id="fig|1423759.3.peg.1123"/>
<organism evidence="2 3">
    <name type="scientific">Liquorilactobacillus hordei DSM 19519</name>
    <dbReference type="NCBI Taxonomy" id="1423759"/>
    <lineage>
        <taxon>Bacteria</taxon>
        <taxon>Bacillati</taxon>
        <taxon>Bacillota</taxon>
        <taxon>Bacilli</taxon>
        <taxon>Lactobacillales</taxon>
        <taxon>Lactobacillaceae</taxon>
        <taxon>Liquorilactobacillus</taxon>
    </lineage>
</organism>
<dbReference type="AlphaFoldDB" id="A0A0R1MKH9"/>
<comment type="caution">
    <text evidence="2">The sequence shown here is derived from an EMBL/GenBank/DDBJ whole genome shotgun (WGS) entry which is preliminary data.</text>
</comment>
<evidence type="ECO:0000259" key="1">
    <source>
        <dbReference type="Pfam" id="PF15919"/>
    </source>
</evidence>
<keyword evidence="3" id="KW-1185">Reference proteome</keyword>
<feature type="domain" description="HicB-like antitoxin of toxin-antitoxin system" evidence="1">
    <location>
        <begin position="7"/>
        <end position="105"/>
    </location>
</feature>
<protein>
    <recommendedName>
        <fullName evidence="1">HicB-like antitoxin of toxin-antitoxin system domain-containing protein</fullName>
    </recommendedName>
</protein>
<reference evidence="2 3" key="1">
    <citation type="journal article" date="2015" name="Genome Announc.">
        <title>Expanding the biotechnology potential of lactobacilli through comparative genomics of 213 strains and associated genera.</title>
        <authorList>
            <person name="Sun Z."/>
            <person name="Harris H.M."/>
            <person name="McCann A."/>
            <person name="Guo C."/>
            <person name="Argimon S."/>
            <person name="Zhang W."/>
            <person name="Yang X."/>
            <person name="Jeffery I.B."/>
            <person name="Cooney J.C."/>
            <person name="Kagawa T.F."/>
            <person name="Liu W."/>
            <person name="Song Y."/>
            <person name="Salvetti E."/>
            <person name="Wrobel A."/>
            <person name="Rasinkangas P."/>
            <person name="Parkhill J."/>
            <person name="Rea M.C."/>
            <person name="O'Sullivan O."/>
            <person name="Ritari J."/>
            <person name="Douillard F.P."/>
            <person name="Paul Ross R."/>
            <person name="Yang R."/>
            <person name="Briner A.E."/>
            <person name="Felis G.E."/>
            <person name="de Vos W.M."/>
            <person name="Barrangou R."/>
            <person name="Klaenhammer T.R."/>
            <person name="Caufield P.W."/>
            <person name="Cui Y."/>
            <person name="Zhang H."/>
            <person name="O'Toole P.W."/>
        </authorList>
    </citation>
    <scope>NUCLEOTIDE SEQUENCE [LARGE SCALE GENOMIC DNA]</scope>
    <source>
        <strain evidence="2 3">DSM 19519</strain>
    </source>
</reference>
<accession>A0A0R1MKH9</accession>